<dbReference type="OrthoDB" id="100520at2"/>
<evidence type="ECO:0000313" key="2">
    <source>
        <dbReference type="Proteomes" id="UP000292958"/>
    </source>
</evidence>
<name>A0A4Q7YTN6_9BACT</name>
<accession>A0A4Q7YTN6</accession>
<gene>
    <name evidence="1" type="ORF">BDD14_1755</name>
</gene>
<dbReference type="Proteomes" id="UP000292958">
    <property type="component" value="Unassembled WGS sequence"/>
</dbReference>
<evidence type="ECO:0000313" key="1">
    <source>
        <dbReference type="EMBL" id="RZU40309.1"/>
    </source>
</evidence>
<dbReference type="EMBL" id="SHKW01000001">
    <property type="protein sequence ID" value="RZU40309.1"/>
    <property type="molecule type" value="Genomic_DNA"/>
</dbReference>
<protein>
    <submittedName>
        <fullName evidence="1">Uncharacterized protein</fullName>
    </submittedName>
</protein>
<comment type="caution">
    <text evidence="1">The sequence shown here is derived from an EMBL/GenBank/DDBJ whole genome shotgun (WGS) entry which is preliminary data.</text>
</comment>
<organism evidence="1 2">
    <name type="scientific">Edaphobacter modestus</name>
    <dbReference type="NCBI Taxonomy" id="388466"/>
    <lineage>
        <taxon>Bacteria</taxon>
        <taxon>Pseudomonadati</taxon>
        <taxon>Acidobacteriota</taxon>
        <taxon>Terriglobia</taxon>
        <taxon>Terriglobales</taxon>
        <taxon>Acidobacteriaceae</taxon>
        <taxon>Edaphobacter</taxon>
    </lineage>
</organism>
<keyword evidence="2" id="KW-1185">Reference proteome</keyword>
<reference evidence="1 2" key="1">
    <citation type="submission" date="2019-02" db="EMBL/GenBank/DDBJ databases">
        <title>Genomic Encyclopedia of Archaeal and Bacterial Type Strains, Phase II (KMG-II): from individual species to whole genera.</title>
        <authorList>
            <person name="Goeker M."/>
        </authorList>
    </citation>
    <scope>NUCLEOTIDE SEQUENCE [LARGE SCALE GENOMIC DNA]</scope>
    <source>
        <strain evidence="1 2">DSM 18101</strain>
    </source>
</reference>
<dbReference type="AlphaFoldDB" id="A0A4Q7YTN6"/>
<proteinExistence type="predicted"/>
<sequence>MNSSAAEIDLKLRDDFRRYLREYGIESTIIDPVLAVLFRTLASQIHALSSDTDRLRTALLDELLEGLGFERRFAHPAQVVVRYRCQAESAHVSAGTVLGGEPESGGRMSFTTDYGISVSPARIAAVFVYQCLRASSRSAGADLGGELRLLSGIELPTESLRAGPSYSAVPAELGPHPAIYIAIENFAPTYLSRHGIFLQTSPEATLLSAQLESENWCLASNDGRFEAAGVLRPRELNAGQHQLHWLKMTDEAAGIQKGVETPSLPGGFWRGRCFVLPAIPAQRHFLCDVPQGMETPLRSIFERPGLFIRPRAWLRIQLDARVETLHTAISAVYLHAQSASNVECSNQTVNFKENGTTIPVSRETGGRSFLVAPLSITGESGETYLPEFQPSFSPGIGRYRLHQGYLTLLPGKMPDGSEETYANVRLWMTAGTAGNQMGVARLQSFVKEPPVRSLTVENITAGAGGSDGEGLHSAQRRFSEALLSRQRLLTRIDLETSIRSFDRRITRIDVHPILVRSTRGLRRLHRITVMAGRDRFAAPEEEARVLVNDLHSYLAERVPLDVDVNVELAWT</sequence>
<dbReference type="RefSeq" id="WP_130418390.1">
    <property type="nucleotide sequence ID" value="NZ_SHKW01000001.1"/>
</dbReference>